<dbReference type="InterPro" id="IPR003395">
    <property type="entry name" value="RecF/RecN/SMC_N"/>
</dbReference>
<evidence type="ECO:0000313" key="8">
    <source>
        <dbReference type="EMBL" id="KAJ0405618.1"/>
    </source>
</evidence>
<dbReference type="GO" id="GO:0003677">
    <property type="term" value="F:DNA binding"/>
    <property type="evidence" value="ECO:0007669"/>
    <property type="project" value="TreeGrafter"/>
</dbReference>
<dbReference type="GO" id="GO:0007062">
    <property type="term" value="P:sister chromatid cohesion"/>
    <property type="evidence" value="ECO:0007669"/>
    <property type="project" value="TreeGrafter"/>
</dbReference>
<dbReference type="Gene3D" id="3.40.50.300">
    <property type="entry name" value="P-loop containing nucleotide triphosphate hydrolases"/>
    <property type="match status" value="3"/>
</dbReference>
<dbReference type="InterPro" id="IPR027417">
    <property type="entry name" value="P-loop_NTPase"/>
</dbReference>
<comment type="subcellular location">
    <subcellularLocation>
        <location evidence="1">Nucleus</location>
    </subcellularLocation>
</comment>
<keyword evidence="5" id="KW-0131">Cell cycle</keyword>
<reference evidence="8" key="1">
    <citation type="submission" date="2021-12" db="EMBL/GenBank/DDBJ databases">
        <title>Prjna785345.</title>
        <authorList>
            <person name="Rujirawat T."/>
            <person name="Krajaejun T."/>
        </authorList>
    </citation>
    <scope>NUCLEOTIDE SEQUENCE</scope>
    <source>
        <strain evidence="8">Pi057C3</strain>
    </source>
</reference>
<dbReference type="Proteomes" id="UP001209570">
    <property type="component" value="Unassembled WGS sequence"/>
</dbReference>
<dbReference type="GO" id="GO:0051301">
    <property type="term" value="P:cell division"/>
    <property type="evidence" value="ECO:0007669"/>
    <property type="project" value="UniProtKB-KW"/>
</dbReference>
<keyword evidence="3" id="KW-0498">Mitosis</keyword>
<name>A0AAD5LPX1_PYTIN</name>
<dbReference type="GO" id="GO:0008278">
    <property type="term" value="C:cohesin complex"/>
    <property type="evidence" value="ECO:0007669"/>
    <property type="project" value="TreeGrafter"/>
</dbReference>
<dbReference type="EMBL" id="JAKCXM010000042">
    <property type="protein sequence ID" value="KAJ0405618.1"/>
    <property type="molecule type" value="Genomic_DNA"/>
</dbReference>
<evidence type="ECO:0000313" key="9">
    <source>
        <dbReference type="Proteomes" id="UP001209570"/>
    </source>
</evidence>
<evidence type="ECO:0000256" key="2">
    <source>
        <dbReference type="ARBA" id="ARBA00022618"/>
    </source>
</evidence>
<keyword evidence="9" id="KW-1185">Reference proteome</keyword>
<gene>
    <name evidence="8" type="ORF">P43SY_007719</name>
</gene>
<accession>A0AAD5LPX1</accession>
<dbReference type="Pfam" id="PF02463">
    <property type="entry name" value="SMC_N"/>
    <property type="match status" value="1"/>
</dbReference>
<evidence type="ECO:0000259" key="7">
    <source>
        <dbReference type="Pfam" id="PF02463"/>
    </source>
</evidence>
<evidence type="ECO:0000256" key="5">
    <source>
        <dbReference type="ARBA" id="ARBA00023306"/>
    </source>
</evidence>
<evidence type="ECO:0000256" key="4">
    <source>
        <dbReference type="ARBA" id="ARBA00023242"/>
    </source>
</evidence>
<dbReference type="SUPFAM" id="SSF52540">
    <property type="entry name" value="P-loop containing nucleoside triphosphate hydrolases"/>
    <property type="match status" value="1"/>
</dbReference>
<organism evidence="8 9">
    <name type="scientific">Pythium insidiosum</name>
    <name type="common">Pythiosis disease agent</name>
    <dbReference type="NCBI Taxonomy" id="114742"/>
    <lineage>
        <taxon>Eukaryota</taxon>
        <taxon>Sar</taxon>
        <taxon>Stramenopiles</taxon>
        <taxon>Oomycota</taxon>
        <taxon>Peronosporomycetes</taxon>
        <taxon>Pythiales</taxon>
        <taxon>Pythiaceae</taxon>
        <taxon>Pythium</taxon>
    </lineage>
</organism>
<feature type="coiled-coil region" evidence="6">
    <location>
        <begin position="112"/>
        <end position="214"/>
    </location>
</feature>
<proteinExistence type="predicted"/>
<keyword evidence="2" id="KW-0132">Cell division</keyword>
<dbReference type="PANTHER" id="PTHR18937">
    <property type="entry name" value="STRUCTURAL MAINTENANCE OF CHROMOSOMES SMC FAMILY MEMBER"/>
    <property type="match status" value="1"/>
</dbReference>
<evidence type="ECO:0000256" key="3">
    <source>
        <dbReference type="ARBA" id="ARBA00022776"/>
    </source>
</evidence>
<evidence type="ECO:0000256" key="6">
    <source>
        <dbReference type="SAM" id="Coils"/>
    </source>
</evidence>
<evidence type="ECO:0000256" key="1">
    <source>
        <dbReference type="ARBA" id="ARBA00004123"/>
    </source>
</evidence>
<dbReference type="PANTHER" id="PTHR18937:SF12">
    <property type="entry name" value="STRUCTURAL MAINTENANCE OF CHROMOSOMES PROTEIN"/>
    <property type="match status" value="1"/>
</dbReference>
<keyword evidence="6" id="KW-0175">Coiled coil</keyword>
<sequence>MGRIARLELENFKSYGGAHVIGPFKRFTAVIGPNGSGKSNLMDAISFVLGVNSRSYRINNDDVSFDDYQNKLKDIGILVKARNFLVFQGDVESIASKSPEELTKLFEQISSSDELRDEYDRLLEEKNIAEENAIFAYQKKKGLLAEKKMVKEQKEEAERFEAKHKELMREVIAQTERAITEYEQNLRDAEAEKYDEIQDRIAKEEEELEQIKQKSFHAASNFETVKNARYERFMEAFNHISGVIDTTYKQLTKSSKHPLGALDNVNVNKVSTFIATCDFQCVVISLKDAFYEKADALVGICKDINQQRSKSLTLDLTKYD</sequence>
<comment type="caution">
    <text evidence="8">The sequence shown here is derived from an EMBL/GenBank/DDBJ whole genome shotgun (WGS) entry which is preliminary data.</text>
</comment>
<protein>
    <recommendedName>
        <fullName evidence="7">RecF/RecN/SMC N-terminal domain-containing protein</fullName>
    </recommendedName>
</protein>
<dbReference type="GO" id="GO:0005634">
    <property type="term" value="C:nucleus"/>
    <property type="evidence" value="ECO:0007669"/>
    <property type="project" value="UniProtKB-SubCell"/>
</dbReference>
<feature type="domain" description="RecF/RecN/SMC N-terminal" evidence="7">
    <location>
        <begin position="4"/>
        <end position="53"/>
    </location>
</feature>
<keyword evidence="4" id="KW-0539">Nucleus</keyword>
<dbReference type="AlphaFoldDB" id="A0AAD5LPX1"/>